<dbReference type="STRING" id="1447875.A0A2B7WYH8"/>
<proteinExistence type="predicted"/>
<evidence type="ECO:0000313" key="1">
    <source>
        <dbReference type="EMBL" id="PGH01856.1"/>
    </source>
</evidence>
<accession>A0A2B7WYH8</accession>
<organism evidence="1 2">
    <name type="scientific">Helicocarpus griseus UAMH5409</name>
    <dbReference type="NCBI Taxonomy" id="1447875"/>
    <lineage>
        <taxon>Eukaryota</taxon>
        <taxon>Fungi</taxon>
        <taxon>Dikarya</taxon>
        <taxon>Ascomycota</taxon>
        <taxon>Pezizomycotina</taxon>
        <taxon>Eurotiomycetes</taxon>
        <taxon>Eurotiomycetidae</taxon>
        <taxon>Onygenales</taxon>
        <taxon>Ajellomycetaceae</taxon>
        <taxon>Helicocarpus</taxon>
    </lineage>
</organism>
<dbReference type="Proteomes" id="UP000223968">
    <property type="component" value="Unassembled WGS sequence"/>
</dbReference>
<dbReference type="AlphaFoldDB" id="A0A2B7WYH8"/>
<dbReference type="OrthoDB" id="4171673at2759"/>
<comment type="caution">
    <text evidence="1">The sequence shown here is derived from an EMBL/GenBank/DDBJ whole genome shotgun (WGS) entry which is preliminary data.</text>
</comment>
<reference evidence="1 2" key="1">
    <citation type="submission" date="2017-10" db="EMBL/GenBank/DDBJ databases">
        <title>Comparative genomics in systemic dimorphic fungi from Ajellomycetaceae.</title>
        <authorList>
            <person name="Munoz J.F."/>
            <person name="Mcewen J.G."/>
            <person name="Clay O.K."/>
            <person name="Cuomo C.A."/>
        </authorList>
    </citation>
    <scope>NUCLEOTIDE SEQUENCE [LARGE SCALE GENOMIC DNA]</scope>
    <source>
        <strain evidence="1 2">UAMH5409</strain>
    </source>
</reference>
<gene>
    <name evidence="1" type="ORF">AJ79_07792</name>
</gene>
<name>A0A2B7WYH8_9EURO</name>
<evidence type="ECO:0000313" key="2">
    <source>
        <dbReference type="Proteomes" id="UP000223968"/>
    </source>
</evidence>
<protein>
    <submittedName>
        <fullName evidence="1">Uncharacterized protein</fullName>
    </submittedName>
</protein>
<sequence length="94" mass="11020">MRPTIPPRSLSKRNLEDALREVNDDIKKKRRVLKPKSSFGSEYWTTAAEIEGRLAERNSIRRQISLRDFVDAGGKAEDWASTEELKNWPKRRKH</sequence>
<keyword evidence="2" id="KW-1185">Reference proteome</keyword>
<dbReference type="EMBL" id="PDNB01000166">
    <property type="protein sequence ID" value="PGH01856.1"/>
    <property type="molecule type" value="Genomic_DNA"/>
</dbReference>